<evidence type="ECO:0000256" key="6">
    <source>
        <dbReference type="ARBA" id="ARBA00022777"/>
    </source>
</evidence>
<keyword evidence="5" id="KW-0808">Transferase</keyword>
<dbReference type="GO" id="GO:0016020">
    <property type="term" value="C:membrane"/>
    <property type="evidence" value="ECO:0007669"/>
    <property type="project" value="UniProtKB-SubCell"/>
</dbReference>
<evidence type="ECO:0000256" key="1">
    <source>
        <dbReference type="ARBA" id="ARBA00000085"/>
    </source>
</evidence>
<evidence type="ECO:0000256" key="5">
    <source>
        <dbReference type="ARBA" id="ARBA00022679"/>
    </source>
</evidence>
<dbReference type="InterPro" id="IPR003661">
    <property type="entry name" value="HisK_dim/P_dom"/>
</dbReference>
<keyword evidence="6" id="KW-0418">Kinase</keyword>
<sequence>MRSIRLSLTVSILAFLTCMLLLAWLLFSTLAFKTSANDLYSQKGDYGRTLLSAFVAQLPDVVPTFPEGMILPASPPAVFAQKLADDGVFMRLSLLDANGKVIFTAGKESVDIYLPFSGSPLSLERGAVLQGGGAIARVIPVIRNGVTVGRAGIVLSLTAENERLHRSQKLFMTYFVIDFILLLGFGSYILSRIVVKPINSLLAATEKITGGHYSQQVHVSGSAELVRLAESFNDMSRALLSKERLVSEHVAALEKANEELRQAREEAIHTEKMASIGLLAAGMAHEIGTPLASIMGYAELLSGEQPHNSAVQDYAQRISGDCNRIDRIVRGLLDFARPRGSAVEACDLSPLVTASLELLAQQGAFKRIKVSTLLDEHLPMALVDPHQLQQVLINLILNSRDAMPDGGKLAIRAKQDACPPFLRHSSCCLRLDVMDSGGGIPEEHLARIFDPFFTTKPPGKGTGLGLAISARIVEAFGGRITVKSVPGTGSCFTVWLPAQVAEDAP</sequence>
<evidence type="ECO:0000313" key="11">
    <source>
        <dbReference type="EMBL" id="KAA0895332.1"/>
    </source>
</evidence>
<dbReference type="InterPro" id="IPR036097">
    <property type="entry name" value="HisK_dim/P_sf"/>
</dbReference>
<dbReference type="EMBL" id="SRSD01000001">
    <property type="protein sequence ID" value="KAA0895332.1"/>
    <property type="molecule type" value="Genomic_DNA"/>
</dbReference>
<dbReference type="SMART" id="SM00387">
    <property type="entry name" value="HATPase_c"/>
    <property type="match status" value="1"/>
</dbReference>
<dbReference type="SMART" id="SM00304">
    <property type="entry name" value="HAMP"/>
    <property type="match status" value="1"/>
</dbReference>
<dbReference type="PRINTS" id="PR00344">
    <property type="entry name" value="BCTRLSENSOR"/>
</dbReference>
<dbReference type="SUPFAM" id="SSF55874">
    <property type="entry name" value="ATPase domain of HSP90 chaperone/DNA topoisomerase II/histidine kinase"/>
    <property type="match status" value="1"/>
</dbReference>
<dbReference type="Gene3D" id="6.10.340.10">
    <property type="match status" value="1"/>
</dbReference>
<dbReference type="InterPro" id="IPR003594">
    <property type="entry name" value="HATPase_dom"/>
</dbReference>
<feature type="domain" description="HAMP" evidence="10">
    <location>
        <begin position="192"/>
        <end position="244"/>
    </location>
</feature>
<keyword evidence="7" id="KW-0175">Coiled coil</keyword>
<dbReference type="CDD" id="cd06225">
    <property type="entry name" value="HAMP"/>
    <property type="match status" value="1"/>
</dbReference>
<evidence type="ECO:0000256" key="8">
    <source>
        <dbReference type="SAM" id="Phobius"/>
    </source>
</evidence>
<dbReference type="OrthoDB" id="9781147at2"/>
<dbReference type="InterPro" id="IPR005467">
    <property type="entry name" value="His_kinase_dom"/>
</dbReference>
<dbReference type="Gene3D" id="3.30.565.10">
    <property type="entry name" value="Histidine kinase-like ATPase, C-terminal domain"/>
    <property type="match status" value="1"/>
</dbReference>
<dbReference type="InterPro" id="IPR004358">
    <property type="entry name" value="Sig_transdc_His_kin-like_C"/>
</dbReference>
<evidence type="ECO:0000256" key="4">
    <source>
        <dbReference type="ARBA" id="ARBA00022553"/>
    </source>
</evidence>
<dbReference type="Pfam" id="PF00512">
    <property type="entry name" value="HisKA"/>
    <property type="match status" value="1"/>
</dbReference>
<dbReference type="Pfam" id="PF00672">
    <property type="entry name" value="HAMP"/>
    <property type="match status" value="1"/>
</dbReference>
<evidence type="ECO:0000313" key="12">
    <source>
        <dbReference type="Proteomes" id="UP000324298"/>
    </source>
</evidence>
<evidence type="ECO:0000259" key="10">
    <source>
        <dbReference type="PROSITE" id="PS50885"/>
    </source>
</evidence>
<dbReference type="SMART" id="SM00388">
    <property type="entry name" value="HisKA"/>
    <property type="match status" value="1"/>
</dbReference>
<dbReference type="PANTHER" id="PTHR43065">
    <property type="entry name" value="SENSOR HISTIDINE KINASE"/>
    <property type="match status" value="1"/>
</dbReference>
<evidence type="ECO:0000256" key="7">
    <source>
        <dbReference type="SAM" id="Coils"/>
    </source>
</evidence>
<reference evidence="11 12" key="1">
    <citation type="submission" date="2019-04" db="EMBL/GenBank/DDBJ databases">
        <title>Geobacter ruber sp. nov., ferric-reducing bacteria isolated from paddy soil.</title>
        <authorList>
            <person name="Xu Z."/>
            <person name="Masuda Y."/>
            <person name="Itoh H."/>
            <person name="Senoo K."/>
        </authorList>
    </citation>
    <scope>NUCLEOTIDE SEQUENCE [LARGE SCALE GENOMIC DNA]</scope>
    <source>
        <strain evidence="11 12">Red88</strain>
    </source>
</reference>
<keyword evidence="8" id="KW-0812">Transmembrane</keyword>
<evidence type="ECO:0000256" key="3">
    <source>
        <dbReference type="ARBA" id="ARBA00012438"/>
    </source>
</evidence>
<dbReference type="SUPFAM" id="SSF158472">
    <property type="entry name" value="HAMP domain-like"/>
    <property type="match status" value="1"/>
</dbReference>
<name>A0A5A9XQC0_9BACT</name>
<feature type="transmembrane region" description="Helical" evidence="8">
    <location>
        <begin position="171"/>
        <end position="190"/>
    </location>
</feature>
<dbReference type="SUPFAM" id="SSF47384">
    <property type="entry name" value="Homodimeric domain of signal transducing histidine kinase"/>
    <property type="match status" value="1"/>
</dbReference>
<protein>
    <recommendedName>
        <fullName evidence="3">histidine kinase</fullName>
        <ecNumber evidence="3">2.7.13.3</ecNumber>
    </recommendedName>
</protein>
<dbReference type="Pfam" id="PF02518">
    <property type="entry name" value="HATPase_c"/>
    <property type="match status" value="1"/>
</dbReference>
<keyword evidence="4" id="KW-0597">Phosphoprotein</keyword>
<dbReference type="AlphaFoldDB" id="A0A5A9XQC0"/>
<dbReference type="InterPro" id="IPR036890">
    <property type="entry name" value="HATPase_C_sf"/>
</dbReference>
<comment type="catalytic activity">
    <reaction evidence="1">
        <text>ATP + protein L-histidine = ADP + protein N-phospho-L-histidine.</text>
        <dbReference type="EC" id="2.7.13.3"/>
    </reaction>
</comment>
<keyword evidence="8" id="KW-0472">Membrane</keyword>
<dbReference type="CDD" id="cd00082">
    <property type="entry name" value="HisKA"/>
    <property type="match status" value="1"/>
</dbReference>
<feature type="domain" description="Histidine kinase" evidence="9">
    <location>
        <begin position="282"/>
        <end position="500"/>
    </location>
</feature>
<feature type="coiled-coil region" evidence="7">
    <location>
        <begin position="246"/>
        <end position="273"/>
    </location>
</feature>
<dbReference type="Gene3D" id="1.10.287.130">
    <property type="match status" value="1"/>
</dbReference>
<gene>
    <name evidence="11" type="ORF">ET418_02090</name>
</gene>
<dbReference type="PROSITE" id="PS50109">
    <property type="entry name" value="HIS_KIN"/>
    <property type="match status" value="1"/>
</dbReference>
<proteinExistence type="predicted"/>
<dbReference type="PROSITE" id="PS50885">
    <property type="entry name" value="HAMP"/>
    <property type="match status" value="1"/>
</dbReference>
<dbReference type="Proteomes" id="UP000324298">
    <property type="component" value="Unassembled WGS sequence"/>
</dbReference>
<dbReference type="EC" id="2.7.13.3" evidence="3"/>
<comment type="caution">
    <text evidence="11">The sequence shown here is derived from an EMBL/GenBank/DDBJ whole genome shotgun (WGS) entry which is preliminary data.</text>
</comment>
<evidence type="ECO:0000259" key="9">
    <source>
        <dbReference type="PROSITE" id="PS50109"/>
    </source>
</evidence>
<keyword evidence="12" id="KW-1185">Reference proteome</keyword>
<keyword evidence="8" id="KW-1133">Transmembrane helix</keyword>
<comment type="subcellular location">
    <subcellularLocation>
        <location evidence="2">Membrane</location>
    </subcellularLocation>
</comment>
<accession>A0A5A9XQC0</accession>
<dbReference type="InterPro" id="IPR003660">
    <property type="entry name" value="HAMP_dom"/>
</dbReference>
<dbReference type="GO" id="GO:0000155">
    <property type="term" value="F:phosphorelay sensor kinase activity"/>
    <property type="evidence" value="ECO:0007669"/>
    <property type="project" value="InterPro"/>
</dbReference>
<dbReference type="PANTHER" id="PTHR43065:SF42">
    <property type="entry name" value="TWO-COMPONENT SENSOR PPRA"/>
    <property type="match status" value="1"/>
</dbReference>
<organism evidence="11 12">
    <name type="scientific">Oryzomonas rubra</name>
    <dbReference type="NCBI Taxonomy" id="2509454"/>
    <lineage>
        <taxon>Bacteria</taxon>
        <taxon>Pseudomonadati</taxon>
        <taxon>Thermodesulfobacteriota</taxon>
        <taxon>Desulfuromonadia</taxon>
        <taxon>Geobacterales</taxon>
        <taxon>Geobacteraceae</taxon>
        <taxon>Oryzomonas</taxon>
    </lineage>
</organism>
<evidence type="ECO:0000256" key="2">
    <source>
        <dbReference type="ARBA" id="ARBA00004370"/>
    </source>
</evidence>
<dbReference type="RefSeq" id="WP_149305912.1">
    <property type="nucleotide sequence ID" value="NZ_SRSD01000001.1"/>
</dbReference>